<evidence type="ECO:0000256" key="1">
    <source>
        <dbReference type="ARBA" id="ARBA00005254"/>
    </source>
</evidence>
<dbReference type="STRING" id="1458461.BN1012_Phect1968"/>
<accession>X5MNK1</accession>
<dbReference type="InterPro" id="IPR051053">
    <property type="entry name" value="ECH/Chromodomain_protein"/>
</dbReference>
<keyword evidence="3" id="KW-1185">Reference proteome</keyword>
<dbReference type="EC" id="4.2.1.17" evidence="2"/>
<organism evidence="2 3">
    <name type="scientific">Candidatus Phaeomarinibacter ectocarpi</name>
    <dbReference type="NCBI Taxonomy" id="1458461"/>
    <lineage>
        <taxon>Bacteria</taxon>
        <taxon>Pseudomonadati</taxon>
        <taxon>Pseudomonadota</taxon>
        <taxon>Alphaproteobacteria</taxon>
        <taxon>Hyphomicrobiales</taxon>
        <taxon>Parvibaculaceae</taxon>
        <taxon>Candidatus Phaeomarinibacter</taxon>
    </lineage>
</organism>
<evidence type="ECO:0000313" key="2">
    <source>
        <dbReference type="EMBL" id="CDO60181.1"/>
    </source>
</evidence>
<dbReference type="PANTHER" id="PTHR43684:SF4">
    <property type="entry name" value="ENOYL-COA HYDRATASE_ISOMERASE FAMILY PROTEIN (AFU_ORTHOLOGUE AFUA_1G01890)"/>
    <property type="match status" value="1"/>
</dbReference>
<dbReference type="AlphaFoldDB" id="X5MNK1"/>
<proteinExistence type="inferred from homology"/>
<name>X5MNK1_9HYPH</name>
<comment type="similarity">
    <text evidence="1">Belongs to the enoyl-CoA hydratase/isomerase family.</text>
</comment>
<dbReference type="Pfam" id="PF00378">
    <property type="entry name" value="ECH_1"/>
    <property type="match status" value="1"/>
</dbReference>
<dbReference type="InterPro" id="IPR029045">
    <property type="entry name" value="ClpP/crotonase-like_dom_sf"/>
</dbReference>
<sequence>MDYTQITYHRDGALGVVTMNRPDKLNAWTPRMAEEMAHAFESANNDTDVSCIVLTGEGRGFCAGADMEETFQSRIDGVDPGKDTAGGSGGLPANLDWIGLVRSSKPMIAAVNGPAVGIGVTQILPFDVIIAADHAKFGLVFVKVGIVPELASSHFATARMGFGKTSEMMLSGKLYTGAEVAEFGLANYAVPAEQLWDKVREVADMFDANPQPMMRMTKELLSQNMAEHDMALVQRRETDALKECWTMAEHHEAVDAFLNKRDPDFKAAASRARTAAEKSAAKKSAAE</sequence>
<protein>
    <submittedName>
        <fullName evidence="2">Enoyl-CoA hydratase</fullName>
        <ecNumber evidence="2">4.2.1.17</ecNumber>
    </submittedName>
</protein>
<keyword evidence="2" id="KW-0456">Lyase</keyword>
<reference evidence="2 3" key="1">
    <citation type="journal article" date="2014" name="Front. Genet.">
        <title>Genome and metabolic network of "Candidatus Phaeomarinobacter ectocarpi" Ec32, a new candidate genus of Alphaproteobacteria frequently associated with brown algae.</title>
        <authorList>
            <person name="Dittami S.M."/>
            <person name="Barbeyron T."/>
            <person name="Boyen C."/>
            <person name="Cambefort J."/>
            <person name="Collet G."/>
            <person name="Delage L."/>
            <person name="Gobet A."/>
            <person name="Groisillier A."/>
            <person name="Leblanc C."/>
            <person name="Michel G."/>
            <person name="Scornet D."/>
            <person name="Siegel A."/>
            <person name="Tapia J.E."/>
            <person name="Tonon T."/>
        </authorList>
    </citation>
    <scope>NUCLEOTIDE SEQUENCE [LARGE SCALE GENOMIC DNA]</scope>
    <source>
        <strain evidence="2 3">Ec32</strain>
    </source>
</reference>
<dbReference type="Proteomes" id="UP000032160">
    <property type="component" value="Chromosome I"/>
</dbReference>
<dbReference type="PANTHER" id="PTHR43684">
    <property type="match status" value="1"/>
</dbReference>
<dbReference type="EMBL" id="HG966617">
    <property type="protein sequence ID" value="CDO60181.1"/>
    <property type="molecule type" value="Genomic_DNA"/>
</dbReference>
<dbReference type="GO" id="GO:0004300">
    <property type="term" value="F:enoyl-CoA hydratase activity"/>
    <property type="evidence" value="ECO:0007669"/>
    <property type="project" value="UniProtKB-EC"/>
</dbReference>
<dbReference type="InterPro" id="IPR001753">
    <property type="entry name" value="Enoyl-CoA_hydra/iso"/>
</dbReference>
<evidence type="ECO:0000313" key="3">
    <source>
        <dbReference type="Proteomes" id="UP000032160"/>
    </source>
</evidence>
<dbReference type="CDD" id="cd06558">
    <property type="entry name" value="crotonase-like"/>
    <property type="match status" value="1"/>
</dbReference>
<gene>
    <name evidence="2" type="ORF">BN1012_Phect1968</name>
</gene>
<dbReference type="SUPFAM" id="SSF52096">
    <property type="entry name" value="ClpP/crotonase"/>
    <property type="match status" value="1"/>
</dbReference>
<dbReference type="RefSeq" id="WP_043948283.1">
    <property type="nucleotide sequence ID" value="NZ_HG966617.1"/>
</dbReference>
<dbReference type="HOGENOM" id="CLU_009834_7_2_5"/>
<dbReference type="KEGG" id="pect:BN1012_Phect1968"/>
<dbReference type="OrthoDB" id="9795613at2"/>
<dbReference type="Gene3D" id="3.90.226.10">
    <property type="entry name" value="2-enoyl-CoA Hydratase, Chain A, domain 1"/>
    <property type="match status" value="1"/>
</dbReference>